<dbReference type="SUPFAM" id="SSF53649">
    <property type="entry name" value="Alkaline phosphatase-like"/>
    <property type="match status" value="1"/>
</dbReference>
<gene>
    <name evidence="4" type="ORF">GCM10025772_05380</name>
</gene>
<keyword evidence="1" id="KW-0472">Membrane</keyword>
<feature type="domain" description="Sulfatase N-terminal" evidence="2">
    <location>
        <begin position="254"/>
        <end position="512"/>
    </location>
</feature>
<evidence type="ECO:0000259" key="3">
    <source>
        <dbReference type="Pfam" id="PF11893"/>
    </source>
</evidence>
<accession>A0ABP9RWX1</accession>
<dbReference type="EMBL" id="BAABLF010000005">
    <property type="protein sequence ID" value="GAA5187521.1"/>
    <property type="molecule type" value="Genomic_DNA"/>
</dbReference>
<protein>
    <submittedName>
        <fullName evidence="4">DUF3413 domain-containing protein</fullName>
    </submittedName>
</protein>
<dbReference type="PANTHER" id="PTHR43751:SF3">
    <property type="entry name" value="SULFATASE N-TERMINAL DOMAIN-CONTAINING PROTEIN"/>
    <property type="match status" value="1"/>
</dbReference>
<dbReference type="Gene3D" id="3.40.720.10">
    <property type="entry name" value="Alkaline Phosphatase, subunit A"/>
    <property type="match status" value="1"/>
</dbReference>
<sequence length="597" mass="67480">MNSNDISKDPVSPLVLWGHWFTFINILLAMLVASRYLVAEGWPDTPLGQVYMVTNWIGHFAFLGFITYLIALFPVTLLLPYSRILRGYGATIATLAQSALLFDTQVFAHYRLHLNPFVFDLAANDLNALLKNPVLLLVPVAIMALQLLIANGLWKRLKRFQRRRIGSKVTTVLVCCFGFSHLVHAWADATVYRPITTQDEIFPLHYPFTAKRFMARQGLLDDESVTERELTAAPTHQLNYPTAPLQCRPQQRPDILMVVVDGWRADLVDNTTMPRLLAYGEKNQWFSQHYSGSNEFHYGLFTLLYSMLPSYEPSLSADLKPPVLNQQLQQAGYRLTLYGDHELSGGRHMVALFSGFDQKLPPESDVAAERDIATTNQVLADMIADTDPQFRLVTYRSPALYSTPVGYLGIPTTRPESQLNYAEQILYNQYRQSLSFLDEELARLLAGTDEQTLVILTGSRGKVFTTDMGRGNHDNYSQPAVQVPLVIHWPGAKARRFNRPTSHYGLVPALMSDLLNCHNPIRQYSLGESLFQPQALPYLVMGNGHSFAIRNDEGTTVINDAGEFRVFGPTYQRQRDVSLDVPTLLGMMEEGRRFRSQ</sequence>
<comment type="caution">
    <text evidence="4">The sequence shown here is derived from an EMBL/GenBank/DDBJ whole genome shotgun (WGS) entry which is preliminary data.</text>
</comment>
<evidence type="ECO:0000313" key="5">
    <source>
        <dbReference type="Proteomes" id="UP001501600"/>
    </source>
</evidence>
<evidence type="ECO:0000259" key="2">
    <source>
        <dbReference type="Pfam" id="PF00884"/>
    </source>
</evidence>
<feature type="domain" description="Inner membrane protein YejM N-terminal" evidence="3">
    <location>
        <begin position="8"/>
        <end position="247"/>
    </location>
</feature>
<evidence type="ECO:0000313" key="4">
    <source>
        <dbReference type="EMBL" id="GAA5187521.1"/>
    </source>
</evidence>
<proteinExistence type="predicted"/>
<dbReference type="InterPro" id="IPR012159">
    <property type="entry name" value="YejM-like"/>
</dbReference>
<keyword evidence="5" id="KW-1185">Reference proteome</keyword>
<dbReference type="InterPro" id="IPR024588">
    <property type="entry name" value="YejM_N"/>
</dbReference>
<keyword evidence="1" id="KW-0812">Transmembrane</keyword>
<name>A0ABP9RWX1_9GAMM</name>
<organism evidence="4 5">
    <name type="scientific">Ferrimonas gelatinilytica</name>
    <dbReference type="NCBI Taxonomy" id="1255257"/>
    <lineage>
        <taxon>Bacteria</taxon>
        <taxon>Pseudomonadati</taxon>
        <taxon>Pseudomonadota</taxon>
        <taxon>Gammaproteobacteria</taxon>
        <taxon>Alteromonadales</taxon>
        <taxon>Ferrimonadaceae</taxon>
        <taxon>Ferrimonas</taxon>
    </lineage>
</organism>
<dbReference type="InterPro" id="IPR000917">
    <property type="entry name" value="Sulfatase_N"/>
</dbReference>
<dbReference type="InterPro" id="IPR017850">
    <property type="entry name" value="Alkaline_phosphatase_core_sf"/>
</dbReference>
<dbReference type="PANTHER" id="PTHR43751">
    <property type="entry name" value="SULFATASE"/>
    <property type="match status" value="1"/>
</dbReference>
<dbReference type="Pfam" id="PF11893">
    <property type="entry name" value="DUF3413"/>
    <property type="match status" value="1"/>
</dbReference>
<evidence type="ECO:0000256" key="1">
    <source>
        <dbReference type="SAM" id="Phobius"/>
    </source>
</evidence>
<feature type="transmembrane region" description="Helical" evidence="1">
    <location>
        <begin position="20"/>
        <end position="38"/>
    </location>
</feature>
<keyword evidence="1" id="KW-1133">Transmembrane helix</keyword>
<feature type="transmembrane region" description="Helical" evidence="1">
    <location>
        <begin position="166"/>
        <end position="187"/>
    </location>
</feature>
<reference evidence="5" key="1">
    <citation type="journal article" date="2019" name="Int. J. Syst. Evol. Microbiol.">
        <title>The Global Catalogue of Microorganisms (GCM) 10K type strain sequencing project: providing services to taxonomists for standard genome sequencing and annotation.</title>
        <authorList>
            <consortium name="The Broad Institute Genomics Platform"/>
            <consortium name="The Broad Institute Genome Sequencing Center for Infectious Disease"/>
            <person name="Wu L."/>
            <person name="Ma J."/>
        </authorList>
    </citation>
    <scope>NUCLEOTIDE SEQUENCE [LARGE SCALE GENOMIC DNA]</scope>
    <source>
        <strain evidence="5">JCM 18720</strain>
    </source>
</reference>
<dbReference type="Pfam" id="PF00884">
    <property type="entry name" value="Sulfatase"/>
    <property type="match status" value="1"/>
</dbReference>
<dbReference type="InterPro" id="IPR052701">
    <property type="entry name" value="GAG_Ulvan_Degrading_Sulfatases"/>
</dbReference>
<dbReference type="PIRSF" id="PIRSF004950">
    <property type="entry name" value="Mmb_sulf_HI0842"/>
    <property type="match status" value="1"/>
</dbReference>
<feature type="transmembrane region" description="Helical" evidence="1">
    <location>
        <begin position="134"/>
        <end position="154"/>
    </location>
</feature>
<feature type="transmembrane region" description="Helical" evidence="1">
    <location>
        <begin position="50"/>
        <end position="73"/>
    </location>
</feature>
<dbReference type="Proteomes" id="UP001501600">
    <property type="component" value="Unassembled WGS sequence"/>
</dbReference>
<dbReference type="RefSeq" id="WP_345315503.1">
    <property type="nucleotide sequence ID" value="NZ_BAABLF010000005.1"/>
</dbReference>